<protein>
    <recommendedName>
        <fullName evidence="4">3-hydroxyacyl-CoA dehydrogenase NAD binding domain-containing protein</fullName>
    </recommendedName>
</protein>
<dbReference type="SUPFAM" id="SSF51735">
    <property type="entry name" value="NAD(P)-binding Rossmann-fold domains"/>
    <property type="match status" value="1"/>
</dbReference>
<dbReference type="EMBL" id="JAAMPI010001197">
    <property type="protein sequence ID" value="KAF4626219.1"/>
    <property type="molecule type" value="Genomic_DNA"/>
</dbReference>
<feature type="domain" description="3-hydroxyacyl-CoA dehydrogenase NAD binding" evidence="4">
    <location>
        <begin position="479"/>
        <end position="533"/>
    </location>
</feature>
<evidence type="ECO:0000259" key="4">
    <source>
        <dbReference type="Pfam" id="PF02737"/>
    </source>
</evidence>
<evidence type="ECO:0000313" key="6">
    <source>
        <dbReference type="Proteomes" id="UP000566819"/>
    </source>
</evidence>
<evidence type="ECO:0000313" key="5">
    <source>
        <dbReference type="EMBL" id="KAF4626219.1"/>
    </source>
</evidence>
<dbReference type="InterPro" id="IPR006176">
    <property type="entry name" value="3-OHacyl-CoA_DH_NAD-bd"/>
</dbReference>
<feature type="region of interest" description="Disordered" evidence="2">
    <location>
        <begin position="102"/>
        <end position="124"/>
    </location>
</feature>
<name>A0A8H4W055_9HELO</name>
<dbReference type="InterPro" id="IPR036291">
    <property type="entry name" value="NAD(P)-bd_dom_sf"/>
</dbReference>
<evidence type="ECO:0000256" key="2">
    <source>
        <dbReference type="SAM" id="MobiDB-lite"/>
    </source>
</evidence>
<sequence>MADTSDDYSTLEAVHSERQSIQTQKPLPVDSGKQVVPEYEKQAGQPAYNNGIEVVPKSKYPQQDAGCYTSPRKSRQKWIIIGGAIALIVIWAAVLGGVLGSRSKSKSRVPSSTPSSTLSNSSASTQHQSNIAAVSFISNNANRTKVYYQDDTGQLMEAADSADGTWTNTKLSYAAMNGSSLAAAVSRYTPLEISVFYTDTNYIVHDVIYNSGSNKWTEGVISGQKYVTGSNTNFAAMYHQCPLCSNTTVMTFQDINGFIQFANLTTSGWELTQLNVDPVASTGLALQPFLRSGIEDQINLYHQKSSLYLSLAAWVPAPANYGVTAWVLSTQIYDVATSGTPLAVASSPNTFPDSNGYELWIELLSLSNRGIEVDTWSGATNNWLQHENHPSVMANSTENKQTYGSIAMTAAGKAFAVVTSNVTEIQSWQVSDDMVDWTSTGVVDIGNSSYFSPPKSLFTAEEALTYIEQNLDEQVKFTNGRRGYITLSKTLEEAVKDARMVIKAIPEILPLRIEIFGQLDKSVQDDCTLITNVRKRVIVMLYSLRGKPRAGVDDPIRIIAKNIARRFITLTCLEFAQEHGDLPVRPAGAVTLKTLWEARDRSQVTTPVPLKEVDPAHWTASRMPDCMSGDSVHKMIPHSRMRSFGSSPLTARLPPTARQLGTALSGYEKGLHHRASEGIKDAAEAARL</sequence>
<keyword evidence="6" id="KW-1185">Reference proteome</keyword>
<dbReference type="Proteomes" id="UP000566819">
    <property type="component" value="Unassembled WGS sequence"/>
</dbReference>
<dbReference type="Gene3D" id="2.120.10.70">
    <property type="entry name" value="Fucose-specific lectin"/>
    <property type="match status" value="1"/>
</dbReference>
<organism evidence="5 6">
    <name type="scientific">Cudoniella acicularis</name>
    <dbReference type="NCBI Taxonomy" id="354080"/>
    <lineage>
        <taxon>Eukaryota</taxon>
        <taxon>Fungi</taxon>
        <taxon>Dikarya</taxon>
        <taxon>Ascomycota</taxon>
        <taxon>Pezizomycotina</taxon>
        <taxon>Leotiomycetes</taxon>
        <taxon>Helotiales</taxon>
        <taxon>Tricladiaceae</taxon>
        <taxon>Cudoniella</taxon>
    </lineage>
</organism>
<gene>
    <name evidence="5" type="ORF">G7Y89_g11939</name>
</gene>
<dbReference type="AlphaFoldDB" id="A0A8H4W055"/>
<keyword evidence="3" id="KW-1133">Transmembrane helix</keyword>
<keyword evidence="3" id="KW-0472">Membrane</keyword>
<reference evidence="5 6" key="1">
    <citation type="submission" date="2020-03" db="EMBL/GenBank/DDBJ databases">
        <title>Draft Genome Sequence of Cudoniella acicularis.</title>
        <authorList>
            <person name="Buettner E."/>
            <person name="Kellner H."/>
        </authorList>
    </citation>
    <scope>NUCLEOTIDE SEQUENCE [LARGE SCALE GENOMIC DNA]</scope>
    <source>
        <strain evidence="5 6">DSM 108380</strain>
    </source>
</reference>
<dbReference type="Pfam" id="PF02737">
    <property type="entry name" value="3HCDH_N"/>
    <property type="match status" value="1"/>
</dbReference>
<dbReference type="GO" id="GO:0070403">
    <property type="term" value="F:NAD+ binding"/>
    <property type="evidence" value="ECO:0007669"/>
    <property type="project" value="InterPro"/>
</dbReference>
<keyword evidence="3" id="KW-0812">Transmembrane</keyword>
<dbReference type="InterPro" id="IPR012475">
    <property type="entry name" value="Fungal_lectin"/>
</dbReference>
<feature type="compositionally biased region" description="Low complexity" evidence="2">
    <location>
        <begin position="108"/>
        <end position="124"/>
    </location>
</feature>
<dbReference type="GO" id="GO:0006631">
    <property type="term" value="P:fatty acid metabolic process"/>
    <property type="evidence" value="ECO:0007669"/>
    <property type="project" value="InterPro"/>
</dbReference>
<accession>A0A8H4W055</accession>
<comment type="caution">
    <text evidence="5">The sequence shown here is derived from an EMBL/GenBank/DDBJ whole genome shotgun (WGS) entry which is preliminary data.</text>
</comment>
<proteinExistence type="inferred from homology"/>
<evidence type="ECO:0000256" key="3">
    <source>
        <dbReference type="SAM" id="Phobius"/>
    </source>
</evidence>
<feature type="transmembrane region" description="Helical" evidence="3">
    <location>
        <begin position="78"/>
        <end position="99"/>
    </location>
</feature>
<evidence type="ECO:0000256" key="1">
    <source>
        <dbReference type="ARBA" id="ARBA00009042"/>
    </source>
</evidence>
<dbReference type="OrthoDB" id="5396810at2759"/>
<dbReference type="Gene3D" id="3.40.50.720">
    <property type="entry name" value="NAD(P)-binding Rossmann-like Domain"/>
    <property type="match status" value="1"/>
</dbReference>
<feature type="region of interest" description="Disordered" evidence="2">
    <location>
        <begin position="1"/>
        <end position="33"/>
    </location>
</feature>
<dbReference type="SUPFAM" id="SSF89372">
    <property type="entry name" value="Fucose-specific lectin"/>
    <property type="match status" value="1"/>
</dbReference>
<dbReference type="Pfam" id="PF07938">
    <property type="entry name" value="Fungal_lectin"/>
    <property type="match status" value="1"/>
</dbReference>
<comment type="similarity">
    <text evidence="1">Belongs to the fungal fucose-specific lectin family.</text>
</comment>